<keyword evidence="3" id="KW-0378">Hydrolase</keyword>
<dbReference type="GO" id="GO:0005737">
    <property type="term" value="C:cytoplasm"/>
    <property type="evidence" value="ECO:0007669"/>
    <property type="project" value="TreeGrafter"/>
</dbReference>
<comment type="similarity">
    <text evidence="1">Belongs to the protein-tyrosine phosphatase family. Non-receptor class dual specificity subfamily.</text>
</comment>
<evidence type="ECO:0000313" key="7">
    <source>
        <dbReference type="EMBL" id="KRW99055.1"/>
    </source>
</evidence>
<evidence type="ECO:0000256" key="2">
    <source>
        <dbReference type="ARBA" id="ARBA00013064"/>
    </source>
</evidence>
<dbReference type="EC" id="3.1.3.48" evidence="2"/>
<dbReference type="AlphaFoldDB" id="A0A0V0QA83"/>
<protein>
    <recommendedName>
        <fullName evidence="2">protein-tyrosine-phosphatase</fullName>
        <ecNumber evidence="2">3.1.3.48</ecNumber>
    </recommendedName>
</protein>
<dbReference type="Pfam" id="PF00782">
    <property type="entry name" value="DSPc"/>
    <property type="match status" value="1"/>
</dbReference>
<dbReference type="InParanoid" id="A0A0V0QA83"/>
<dbReference type="CDD" id="cd14498">
    <property type="entry name" value="DSP"/>
    <property type="match status" value="1"/>
</dbReference>
<evidence type="ECO:0000256" key="4">
    <source>
        <dbReference type="ARBA" id="ARBA00022912"/>
    </source>
</evidence>
<evidence type="ECO:0000313" key="8">
    <source>
        <dbReference type="Proteomes" id="UP000054937"/>
    </source>
</evidence>
<evidence type="ECO:0000256" key="1">
    <source>
        <dbReference type="ARBA" id="ARBA00008601"/>
    </source>
</evidence>
<dbReference type="GO" id="GO:0017017">
    <property type="term" value="F:MAP kinase tyrosine/serine/threonine phosphatase activity"/>
    <property type="evidence" value="ECO:0007669"/>
    <property type="project" value="TreeGrafter"/>
</dbReference>
<dbReference type="InterPro" id="IPR000340">
    <property type="entry name" value="Dual-sp_phosphatase_cat-dom"/>
</dbReference>
<dbReference type="GO" id="GO:0043409">
    <property type="term" value="P:negative regulation of MAPK cascade"/>
    <property type="evidence" value="ECO:0007669"/>
    <property type="project" value="TreeGrafter"/>
</dbReference>
<organism evidence="7 8">
    <name type="scientific">Pseudocohnilembus persalinus</name>
    <name type="common">Ciliate</name>
    <dbReference type="NCBI Taxonomy" id="266149"/>
    <lineage>
        <taxon>Eukaryota</taxon>
        <taxon>Sar</taxon>
        <taxon>Alveolata</taxon>
        <taxon>Ciliophora</taxon>
        <taxon>Intramacronucleata</taxon>
        <taxon>Oligohymenophorea</taxon>
        <taxon>Scuticociliatia</taxon>
        <taxon>Philasterida</taxon>
        <taxon>Pseudocohnilembidae</taxon>
        <taxon>Pseudocohnilembus</taxon>
    </lineage>
</organism>
<dbReference type="SUPFAM" id="SSF52799">
    <property type="entry name" value="(Phosphotyrosine protein) phosphatases II"/>
    <property type="match status" value="1"/>
</dbReference>
<dbReference type="InterPro" id="IPR016130">
    <property type="entry name" value="Tyr_Pase_AS"/>
</dbReference>
<dbReference type="Gene3D" id="3.90.190.10">
    <property type="entry name" value="Protein tyrosine phosphatase superfamily"/>
    <property type="match status" value="1"/>
</dbReference>
<dbReference type="SMART" id="SM00195">
    <property type="entry name" value="DSPc"/>
    <property type="match status" value="1"/>
</dbReference>
<dbReference type="PANTHER" id="PTHR10159">
    <property type="entry name" value="DUAL SPECIFICITY PROTEIN PHOSPHATASE"/>
    <property type="match status" value="1"/>
</dbReference>
<keyword evidence="8" id="KW-1185">Reference proteome</keyword>
<dbReference type="PROSITE" id="PS50056">
    <property type="entry name" value="TYR_PHOSPHATASE_2"/>
    <property type="match status" value="1"/>
</dbReference>
<comment type="caution">
    <text evidence="7">The sequence shown here is derived from an EMBL/GenBank/DDBJ whole genome shotgun (WGS) entry which is preliminary data.</text>
</comment>
<dbReference type="InterPro" id="IPR000387">
    <property type="entry name" value="Tyr_Pase_dom"/>
</dbReference>
<dbReference type="PROSITE" id="PS00383">
    <property type="entry name" value="TYR_PHOSPHATASE_1"/>
    <property type="match status" value="1"/>
</dbReference>
<dbReference type="PROSITE" id="PS50054">
    <property type="entry name" value="TYR_PHOSPHATASE_DUAL"/>
    <property type="match status" value="1"/>
</dbReference>
<dbReference type="InterPro" id="IPR029021">
    <property type="entry name" value="Prot-tyrosine_phosphatase-like"/>
</dbReference>
<reference evidence="7 8" key="1">
    <citation type="journal article" date="2015" name="Sci. Rep.">
        <title>Genome of the facultative scuticociliatosis pathogen Pseudocohnilembus persalinus provides insight into its virulence through horizontal gene transfer.</title>
        <authorList>
            <person name="Xiong J."/>
            <person name="Wang G."/>
            <person name="Cheng J."/>
            <person name="Tian M."/>
            <person name="Pan X."/>
            <person name="Warren A."/>
            <person name="Jiang C."/>
            <person name="Yuan D."/>
            <person name="Miao W."/>
        </authorList>
    </citation>
    <scope>NUCLEOTIDE SEQUENCE [LARGE SCALE GENOMIC DNA]</scope>
    <source>
        <strain evidence="7">36N120E</strain>
    </source>
</reference>
<evidence type="ECO:0000256" key="3">
    <source>
        <dbReference type="ARBA" id="ARBA00022801"/>
    </source>
</evidence>
<sequence length="542" mass="63629">MYRKGESHRSYLDPQNQKINSYLYSHQTLLGLYQNSEPLHQILDHSNGEGAVFLGNIDAAQDLTNLRKLGIKAVLTVAARAGLKYNENIVPFHEVIACDDHPQQDLSSFFQQIYNFIEKHRKQTNILIHCFAGISRSSTALIMYMMRKYQWSFEKSFQHCRQRRRVTNPNPGFLKQLLNFEKKLIEQRSFKPSSAQNLLRNQNQNLIFGSKQDPYIQYNGQIKKIQSSTDYLNRLTNYRNQDLDKKYQEMVDKEYQQNQVLKLQTRANSAYNTHTNFYTASKPQQTQQQLKQQQKLNQQLLLQTMQSIQSKNDKNYQSQQKEEKNNLNICNYYNKNENYQPLTQQKTQQQVYSFLNSPSTTKKPYQQINDTLLSQKFKTINQIPSSRISIAPNNQNYQQANFNPKSPKLQSKNLGFDFSNNGLQQSQQPYYKYNFNENSNNCNNQQQFYQQKQKGQQQLYSTQSVSKNYASSFGKPGTHGLMQSHNLQVSKPLTIQKQPYSQIQPSYQYQQQLQPKFSQSSTNFYNKSCGNPYGIQKQYRLY</sequence>
<gene>
    <name evidence="7" type="ORF">PPERSA_11656</name>
</gene>
<name>A0A0V0QA83_PSEPJ</name>
<dbReference type="EMBL" id="LDAU01000223">
    <property type="protein sequence ID" value="KRW99055.1"/>
    <property type="molecule type" value="Genomic_DNA"/>
</dbReference>
<feature type="domain" description="Tyrosine-protein phosphatase" evidence="5">
    <location>
        <begin position="44"/>
        <end position="186"/>
    </location>
</feature>
<dbReference type="InterPro" id="IPR020422">
    <property type="entry name" value="TYR_PHOSPHATASE_DUAL_dom"/>
</dbReference>
<evidence type="ECO:0000259" key="6">
    <source>
        <dbReference type="PROSITE" id="PS50056"/>
    </source>
</evidence>
<accession>A0A0V0QA83</accession>
<keyword evidence="4" id="KW-0904">Protein phosphatase</keyword>
<evidence type="ECO:0000259" key="5">
    <source>
        <dbReference type="PROSITE" id="PS50054"/>
    </source>
</evidence>
<dbReference type="Proteomes" id="UP000054937">
    <property type="component" value="Unassembled WGS sequence"/>
</dbReference>
<dbReference type="OMA" id="MDSREQF"/>
<dbReference type="PANTHER" id="PTHR10159:SF511">
    <property type="entry name" value="DUAL SPECIFICITY PROTEIN PHOSPHATASE 1"/>
    <property type="match status" value="1"/>
</dbReference>
<dbReference type="OrthoDB" id="10252009at2759"/>
<dbReference type="GO" id="GO:0033550">
    <property type="term" value="F:MAP kinase tyrosine phosphatase activity"/>
    <property type="evidence" value="ECO:0007669"/>
    <property type="project" value="TreeGrafter"/>
</dbReference>
<feature type="domain" description="Tyrosine specific protein phosphatases" evidence="6">
    <location>
        <begin position="107"/>
        <end position="164"/>
    </location>
</feature>
<dbReference type="GO" id="GO:0008330">
    <property type="term" value="F:protein tyrosine/threonine phosphatase activity"/>
    <property type="evidence" value="ECO:0007669"/>
    <property type="project" value="TreeGrafter"/>
</dbReference>
<proteinExistence type="inferred from homology"/>